<reference evidence="3" key="1">
    <citation type="journal article" date="2019" name="Int. J. Syst. Evol. Microbiol.">
        <title>The Global Catalogue of Microorganisms (GCM) 10K type strain sequencing project: providing services to taxonomists for standard genome sequencing and annotation.</title>
        <authorList>
            <consortium name="The Broad Institute Genomics Platform"/>
            <consortium name="The Broad Institute Genome Sequencing Center for Infectious Disease"/>
            <person name="Wu L."/>
            <person name="Ma J."/>
        </authorList>
    </citation>
    <scope>NUCLEOTIDE SEQUENCE [LARGE SCALE GENOMIC DNA]</scope>
    <source>
        <strain evidence="3">JCM 9377</strain>
    </source>
</reference>
<feature type="transmembrane region" description="Helical" evidence="1">
    <location>
        <begin position="62"/>
        <end position="80"/>
    </location>
</feature>
<proteinExistence type="predicted"/>
<keyword evidence="1" id="KW-1133">Transmembrane helix</keyword>
<evidence type="ECO:0000256" key="1">
    <source>
        <dbReference type="SAM" id="Phobius"/>
    </source>
</evidence>
<protein>
    <recommendedName>
        <fullName evidence="4">SPW repeat-containing protein</fullName>
    </recommendedName>
</protein>
<organism evidence="2 3">
    <name type="scientific">Actinocorallia longicatena</name>
    <dbReference type="NCBI Taxonomy" id="111803"/>
    <lineage>
        <taxon>Bacteria</taxon>
        <taxon>Bacillati</taxon>
        <taxon>Actinomycetota</taxon>
        <taxon>Actinomycetes</taxon>
        <taxon>Streptosporangiales</taxon>
        <taxon>Thermomonosporaceae</taxon>
        <taxon>Actinocorallia</taxon>
    </lineage>
</organism>
<evidence type="ECO:0008006" key="4">
    <source>
        <dbReference type="Google" id="ProtNLM"/>
    </source>
</evidence>
<accession>A0ABP6QKN4</accession>
<dbReference type="RefSeq" id="WP_344837493.1">
    <property type="nucleotide sequence ID" value="NZ_BAAAUV010000031.1"/>
</dbReference>
<dbReference type="Proteomes" id="UP001501237">
    <property type="component" value="Unassembled WGS sequence"/>
</dbReference>
<name>A0ABP6QKN4_9ACTN</name>
<feature type="transmembrane region" description="Helical" evidence="1">
    <location>
        <begin position="92"/>
        <end position="116"/>
    </location>
</feature>
<evidence type="ECO:0000313" key="2">
    <source>
        <dbReference type="EMBL" id="GAA3236902.1"/>
    </source>
</evidence>
<keyword evidence="3" id="KW-1185">Reference proteome</keyword>
<keyword evidence="1" id="KW-0812">Transmembrane</keyword>
<gene>
    <name evidence="2" type="ORF">GCM10010468_71380</name>
</gene>
<keyword evidence="1" id="KW-0472">Membrane</keyword>
<comment type="caution">
    <text evidence="2">The sequence shown here is derived from an EMBL/GenBank/DDBJ whole genome shotgun (WGS) entry which is preliminary data.</text>
</comment>
<feature type="transmembrane region" description="Helical" evidence="1">
    <location>
        <begin position="36"/>
        <end position="55"/>
    </location>
</feature>
<feature type="transmembrane region" description="Helical" evidence="1">
    <location>
        <begin position="9"/>
        <end position="30"/>
    </location>
</feature>
<dbReference type="EMBL" id="BAAAUV010000031">
    <property type="protein sequence ID" value="GAA3236902.1"/>
    <property type="molecule type" value="Genomic_DNA"/>
</dbReference>
<sequence length="129" mass="13450">MHRLGREVAWFALVAGVAAVAWTGWLAVPVTGVEEFWSRNLAGVVVAGAATGLLWARTGLAAGPLAGLALGTGYAATAAWRYDPGWQSEEMALWRAGVALLVVAALVATVAGRWTIGFAGRVIQDRFSA</sequence>
<evidence type="ECO:0000313" key="3">
    <source>
        <dbReference type="Proteomes" id="UP001501237"/>
    </source>
</evidence>